<evidence type="ECO:0000259" key="6">
    <source>
        <dbReference type="PROSITE" id="PS51021"/>
    </source>
</evidence>
<keyword evidence="3" id="KW-0175">Coiled coil</keyword>
<dbReference type="Gene3D" id="2.30.30.40">
    <property type="entry name" value="SH3 Domains"/>
    <property type="match status" value="1"/>
</dbReference>
<accession>A0A0L0RUS0</accession>
<dbReference type="GO" id="GO:0005737">
    <property type="term" value="C:cytoplasm"/>
    <property type="evidence" value="ECO:0007669"/>
    <property type="project" value="InterPro"/>
</dbReference>
<evidence type="ECO:0000313" key="7">
    <source>
        <dbReference type="EMBL" id="KNE54147.1"/>
    </source>
</evidence>
<feature type="domain" description="BAR" evidence="6">
    <location>
        <begin position="15"/>
        <end position="247"/>
    </location>
</feature>
<dbReference type="InterPro" id="IPR036028">
    <property type="entry name" value="SH3-like_dom_sf"/>
</dbReference>
<evidence type="ECO:0000256" key="1">
    <source>
        <dbReference type="ARBA" id="ARBA00022443"/>
    </source>
</evidence>
<evidence type="ECO:0000259" key="5">
    <source>
        <dbReference type="PROSITE" id="PS50002"/>
    </source>
</evidence>
<dbReference type="Pfam" id="PF07653">
    <property type="entry name" value="SH3_2"/>
    <property type="match status" value="1"/>
</dbReference>
<dbReference type="OrthoDB" id="14167at2759"/>
<sequence length="609" mass="64592">MSLAKNLGKLKQWTNEKLGSVSKTDFTQEFRDLEKRTETRREVMEKMAMIAEQYVATHEPKAIGGIVATASAVAGAEAKQIPLAALGASMLHLGTMLGDESMFGHDLVVTGEALDKVGAWQNAFVNRMHTNYLSILEEYVGESKKYSELRRKLESRRLDYDAKLNKMQKAKKEKPELEEEVRAAQYKYEETLHDLEGKMAYLLDFEDRGRSSIHELVSAQVEYFTKCTDMLTALQANLAGMAPPPPRSTHTSAASLARTSTPPRIPPPSPAAARQHHSRQNSVASIGRIGAPPPPPARRGSAAPPTEHVEPEREPEPVVELAEDTVVPKPVHEPEPEPIAVTAVPPPSLPARGGAAADGRRLVRVTFDFDGESDQELTLRRGQVVAVLDEIDSGWWIGECNGARGMFPANYTEPITDNPAPAPPSAAVAMHGTGPRIPTTLPTAISAVPTHSTGPRAPSTVAQHSTGSSRTPPFAPTTASNLRAAASAGGTTRPLSTSSLAGAAMSYAAAHPQQALHAAQTAAHVAAAHPQAAAAALGHVRRASAQSSPSTAKPSSGMPVSASWSHGLSAVAAASAGGGKPGPCTTCGCDEYVENVFKRGKCQNCFHAH</sequence>
<proteinExistence type="predicted"/>
<gene>
    <name evidence="7" type="ORF">AMAG_00145</name>
</gene>
<organism evidence="7 8">
    <name type="scientific">Allomyces macrogynus (strain ATCC 38327)</name>
    <name type="common">Allomyces javanicus var. macrogynus</name>
    <dbReference type="NCBI Taxonomy" id="578462"/>
    <lineage>
        <taxon>Eukaryota</taxon>
        <taxon>Fungi</taxon>
        <taxon>Fungi incertae sedis</taxon>
        <taxon>Blastocladiomycota</taxon>
        <taxon>Blastocladiomycetes</taxon>
        <taxon>Blastocladiales</taxon>
        <taxon>Blastocladiaceae</taxon>
        <taxon>Allomyces</taxon>
    </lineage>
</organism>
<evidence type="ECO:0000256" key="3">
    <source>
        <dbReference type="SAM" id="Coils"/>
    </source>
</evidence>
<feature type="compositionally biased region" description="Basic and acidic residues" evidence="4">
    <location>
        <begin position="307"/>
        <end position="316"/>
    </location>
</feature>
<dbReference type="InterPro" id="IPR050384">
    <property type="entry name" value="Endophilin_SH3RF"/>
</dbReference>
<evidence type="ECO:0000256" key="4">
    <source>
        <dbReference type="SAM" id="MobiDB-lite"/>
    </source>
</evidence>
<feature type="region of interest" description="Disordered" evidence="4">
    <location>
        <begin position="540"/>
        <end position="561"/>
    </location>
</feature>
<evidence type="ECO:0008006" key="9">
    <source>
        <dbReference type="Google" id="ProtNLM"/>
    </source>
</evidence>
<dbReference type="SMART" id="SM00721">
    <property type="entry name" value="BAR"/>
    <property type="match status" value="1"/>
</dbReference>
<dbReference type="Proteomes" id="UP000054350">
    <property type="component" value="Unassembled WGS sequence"/>
</dbReference>
<reference evidence="8" key="2">
    <citation type="submission" date="2009-11" db="EMBL/GenBank/DDBJ databases">
        <title>The Genome Sequence of Allomyces macrogynus strain ATCC 38327.</title>
        <authorList>
            <consortium name="The Broad Institute Genome Sequencing Platform"/>
            <person name="Russ C."/>
            <person name="Cuomo C."/>
            <person name="Shea T."/>
            <person name="Young S.K."/>
            <person name="Zeng Q."/>
            <person name="Koehrsen M."/>
            <person name="Haas B."/>
            <person name="Borodovsky M."/>
            <person name="Guigo R."/>
            <person name="Alvarado L."/>
            <person name="Berlin A."/>
            <person name="Borenstein D."/>
            <person name="Chen Z."/>
            <person name="Engels R."/>
            <person name="Freedman E."/>
            <person name="Gellesch M."/>
            <person name="Goldberg J."/>
            <person name="Griggs A."/>
            <person name="Gujja S."/>
            <person name="Heiman D."/>
            <person name="Hepburn T."/>
            <person name="Howarth C."/>
            <person name="Jen D."/>
            <person name="Larson L."/>
            <person name="Lewis B."/>
            <person name="Mehta T."/>
            <person name="Park D."/>
            <person name="Pearson M."/>
            <person name="Roberts A."/>
            <person name="Saif S."/>
            <person name="Shenoy N."/>
            <person name="Sisk P."/>
            <person name="Stolte C."/>
            <person name="Sykes S."/>
            <person name="Walk T."/>
            <person name="White J."/>
            <person name="Yandava C."/>
            <person name="Burger G."/>
            <person name="Gray M.W."/>
            <person name="Holland P.W.H."/>
            <person name="King N."/>
            <person name="Lang F.B.F."/>
            <person name="Roger A.J."/>
            <person name="Ruiz-Trillo I."/>
            <person name="Lander E."/>
            <person name="Nusbaum C."/>
        </authorList>
    </citation>
    <scope>NUCLEOTIDE SEQUENCE [LARGE SCALE GENOMIC DNA]</scope>
    <source>
        <strain evidence="8">ATCC 38327</strain>
    </source>
</reference>
<evidence type="ECO:0000313" key="8">
    <source>
        <dbReference type="Proteomes" id="UP000054350"/>
    </source>
</evidence>
<dbReference type="PRINTS" id="PR00499">
    <property type="entry name" value="P67PHOX"/>
</dbReference>
<feature type="region of interest" description="Disordered" evidence="4">
    <location>
        <begin position="449"/>
        <end position="478"/>
    </location>
</feature>
<dbReference type="eggNOG" id="KOG3655">
    <property type="taxonomic scope" value="Eukaryota"/>
</dbReference>
<dbReference type="PRINTS" id="PR00452">
    <property type="entry name" value="SH3DOMAIN"/>
</dbReference>
<dbReference type="PANTHER" id="PTHR14167:SF116">
    <property type="entry name" value="CAP, ISOFORM AC"/>
    <property type="match status" value="1"/>
</dbReference>
<dbReference type="VEuPathDB" id="FungiDB:AMAG_00145"/>
<dbReference type="SUPFAM" id="SSF103657">
    <property type="entry name" value="BAR/IMD domain-like"/>
    <property type="match status" value="1"/>
</dbReference>
<feature type="coiled-coil region" evidence="3">
    <location>
        <begin position="136"/>
        <end position="187"/>
    </location>
</feature>
<dbReference type="CDD" id="cd00174">
    <property type="entry name" value="SH3"/>
    <property type="match status" value="1"/>
</dbReference>
<reference evidence="7 8" key="1">
    <citation type="submission" date="2009-11" db="EMBL/GenBank/DDBJ databases">
        <title>Annotation of Allomyces macrogynus ATCC 38327.</title>
        <authorList>
            <consortium name="The Broad Institute Genome Sequencing Platform"/>
            <person name="Russ C."/>
            <person name="Cuomo C."/>
            <person name="Burger G."/>
            <person name="Gray M.W."/>
            <person name="Holland P.W.H."/>
            <person name="King N."/>
            <person name="Lang F.B.F."/>
            <person name="Roger A.J."/>
            <person name="Ruiz-Trillo I."/>
            <person name="Young S.K."/>
            <person name="Zeng Q."/>
            <person name="Gargeya S."/>
            <person name="Fitzgerald M."/>
            <person name="Haas B."/>
            <person name="Abouelleil A."/>
            <person name="Alvarado L."/>
            <person name="Arachchi H.M."/>
            <person name="Berlin A."/>
            <person name="Chapman S.B."/>
            <person name="Gearin G."/>
            <person name="Goldberg J."/>
            <person name="Griggs A."/>
            <person name="Gujja S."/>
            <person name="Hansen M."/>
            <person name="Heiman D."/>
            <person name="Howarth C."/>
            <person name="Larimer J."/>
            <person name="Lui A."/>
            <person name="MacDonald P.J.P."/>
            <person name="McCowen C."/>
            <person name="Montmayeur A."/>
            <person name="Murphy C."/>
            <person name="Neiman D."/>
            <person name="Pearson M."/>
            <person name="Priest M."/>
            <person name="Roberts A."/>
            <person name="Saif S."/>
            <person name="Shea T."/>
            <person name="Sisk P."/>
            <person name="Stolte C."/>
            <person name="Sykes S."/>
            <person name="Wortman J."/>
            <person name="Nusbaum C."/>
            <person name="Birren B."/>
        </authorList>
    </citation>
    <scope>NUCLEOTIDE SEQUENCE [LARGE SCALE GENOMIC DNA]</scope>
    <source>
        <strain evidence="7 8">ATCC 38327</strain>
    </source>
</reference>
<dbReference type="InterPro" id="IPR001452">
    <property type="entry name" value="SH3_domain"/>
</dbReference>
<dbReference type="Pfam" id="PF03114">
    <property type="entry name" value="BAR"/>
    <property type="match status" value="1"/>
</dbReference>
<feature type="compositionally biased region" description="Polar residues" evidence="4">
    <location>
        <begin position="544"/>
        <end position="554"/>
    </location>
</feature>
<dbReference type="PROSITE" id="PS51021">
    <property type="entry name" value="BAR"/>
    <property type="match status" value="1"/>
</dbReference>
<feature type="compositionally biased region" description="Polar residues" evidence="4">
    <location>
        <begin position="460"/>
        <end position="478"/>
    </location>
</feature>
<dbReference type="SUPFAM" id="SSF50044">
    <property type="entry name" value="SH3-domain"/>
    <property type="match status" value="1"/>
</dbReference>
<dbReference type="InterPro" id="IPR004148">
    <property type="entry name" value="BAR_dom"/>
</dbReference>
<feature type="region of interest" description="Disordered" evidence="4">
    <location>
        <begin position="239"/>
        <end position="355"/>
    </location>
</feature>
<keyword evidence="1 2" id="KW-0728">SH3 domain</keyword>
<dbReference type="eggNOG" id="KOG1118">
    <property type="taxonomic scope" value="Eukaryota"/>
</dbReference>
<dbReference type="STRING" id="578462.A0A0L0RUS0"/>
<dbReference type="PROSITE" id="PS50002">
    <property type="entry name" value="SH3"/>
    <property type="match status" value="1"/>
</dbReference>
<dbReference type="AlphaFoldDB" id="A0A0L0RUS0"/>
<dbReference type="InterPro" id="IPR027267">
    <property type="entry name" value="AH/BAR_dom_sf"/>
</dbReference>
<name>A0A0L0RUS0_ALLM3</name>
<dbReference type="OMA" id="FKPKGMC"/>
<protein>
    <recommendedName>
        <fullName evidence="9">BAR domain-containing protein</fullName>
    </recommendedName>
</protein>
<keyword evidence="8" id="KW-1185">Reference proteome</keyword>
<dbReference type="EMBL" id="GG745328">
    <property type="protein sequence ID" value="KNE54147.1"/>
    <property type="molecule type" value="Genomic_DNA"/>
</dbReference>
<dbReference type="Gene3D" id="1.20.1270.60">
    <property type="entry name" value="Arfaptin homology (AH) domain/BAR domain"/>
    <property type="match status" value="1"/>
</dbReference>
<dbReference type="SMART" id="SM00326">
    <property type="entry name" value="SH3"/>
    <property type="match status" value="1"/>
</dbReference>
<dbReference type="PANTHER" id="PTHR14167">
    <property type="entry name" value="SH3 DOMAIN-CONTAINING"/>
    <property type="match status" value="1"/>
</dbReference>
<feature type="domain" description="SH3" evidence="5">
    <location>
        <begin position="358"/>
        <end position="417"/>
    </location>
</feature>
<evidence type="ECO:0000256" key="2">
    <source>
        <dbReference type="PROSITE-ProRule" id="PRU00192"/>
    </source>
</evidence>